<dbReference type="KEGG" id="mfy:HH212_00130"/>
<evidence type="ECO:0000313" key="2">
    <source>
        <dbReference type="Proteomes" id="UP000502415"/>
    </source>
</evidence>
<dbReference type="Proteomes" id="UP000502415">
    <property type="component" value="Chromosome"/>
</dbReference>
<reference evidence="1 2" key="1">
    <citation type="submission" date="2020-04" db="EMBL/GenBank/DDBJ databases">
        <title>Genome sequencing of novel species.</title>
        <authorList>
            <person name="Heo J."/>
            <person name="Kim S.-J."/>
            <person name="Kim J.-S."/>
            <person name="Hong S.-B."/>
            <person name="Kwon S.-W."/>
        </authorList>
    </citation>
    <scope>NUCLEOTIDE SEQUENCE [LARGE SCALE GENOMIC DNA]</scope>
    <source>
        <strain evidence="1 2">GN2-R2</strain>
    </source>
</reference>
<organism evidence="1 2">
    <name type="scientific">Massilia forsythiae</name>
    <dbReference type="NCBI Taxonomy" id="2728020"/>
    <lineage>
        <taxon>Bacteria</taxon>
        <taxon>Pseudomonadati</taxon>
        <taxon>Pseudomonadota</taxon>
        <taxon>Betaproteobacteria</taxon>
        <taxon>Burkholderiales</taxon>
        <taxon>Oxalobacteraceae</taxon>
        <taxon>Telluria group</taxon>
        <taxon>Massilia</taxon>
    </lineage>
</organism>
<evidence type="ECO:0000313" key="1">
    <source>
        <dbReference type="EMBL" id="QJD98644.1"/>
    </source>
</evidence>
<proteinExistence type="predicted"/>
<dbReference type="EMBL" id="CP051685">
    <property type="protein sequence ID" value="QJD98644.1"/>
    <property type="molecule type" value="Genomic_DNA"/>
</dbReference>
<dbReference type="AlphaFoldDB" id="A0A7Z2ZR23"/>
<keyword evidence="2" id="KW-1185">Reference proteome</keyword>
<accession>A0A7Z2ZR23</accession>
<sequence>MTAPYKNWPLAYLRECAEDEMKLASQHKDYRYGAFAIPADMEQNTPLAHATRRGNMISPGRARQMPATTPIPPLWRRNWWVAGALISELGLTIVVDLEDRTVSVGAGGRRRNVTEAYVDHPDRDAATMAAIVRAAIQALEAGRDS</sequence>
<name>A0A7Z2ZR23_9BURK</name>
<gene>
    <name evidence="1" type="ORF">HH212_00130</name>
</gene>
<dbReference type="RefSeq" id="WP_169433544.1">
    <property type="nucleotide sequence ID" value="NZ_CP051685.1"/>
</dbReference>
<protein>
    <submittedName>
        <fullName evidence="1">Uncharacterized protein</fullName>
    </submittedName>
</protein>